<keyword evidence="1" id="KW-0175">Coiled coil</keyword>
<evidence type="ECO:0000313" key="4">
    <source>
        <dbReference type="Proteomes" id="UP001549366"/>
    </source>
</evidence>
<evidence type="ECO:0000256" key="2">
    <source>
        <dbReference type="SAM" id="MobiDB-lite"/>
    </source>
</evidence>
<gene>
    <name evidence="3" type="ORF">V5J35_004329</name>
</gene>
<proteinExistence type="predicted"/>
<dbReference type="Proteomes" id="UP001549366">
    <property type="component" value="Unassembled WGS sequence"/>
</dbReference>
<dbReference type="EMBL" id="JBEWTB010000002">
    <property type="protein sequence ID" value="MET4759137.1"/>
    <property type="molecule type" value="Genomic_DNA"/>
</dbReference>
<name>A0ABV2SMZ5_9GAMM</name>
<feature type="coiled-coil region" evidence="1">
    <location>
        <begin position="423"/>
        <end position="511"/>
    </location>
</feature>
<accession>A0ABV2SMZ5</accession>
<feature type="compositionally biased region" description="Polar residues" evidence="2">
    <location>
        <begin position="1"/>
        <end position="13"/>
    </location>
</feature>
<keyword evidence="4" id="KW-1185">Reference proteome</keyword>
<comment type="caution">
    <text evidence="3">The sequence shown here is derived from an EMBL/GenBank/DDBJ whole genome shotgun (WGS) entry which is preliminary data.</text>
</comment>
<protein>
    <submittedName>
        <fullName evidence="3">Uncharacterized protein</fullName>
    </submittedName>
</protein>
<reference evidence="3 4" key="1">
    <citation type="submission" date="2024-06" db="EMBL/GenBank/DDBJ databases">
        <title>Genomic Encyclopedia of Type Strains, Phase V (KMG-V): Genome sequencing to study the core and pangenomes of soil and plant-associated prokaryotes.</title>
        <authorList>
            <person name="Whitman W."/>
        </authorList>
    </citation>
    <scope>NUCLEOTIDE SEQUENCE [LARGE SCALE GENOMIC DNA]</scope>
    <source>
        <strain evidence="3 4">NE40</strain>
    </source>
</reference>
<sequence length="516" mass="57841">MDATLSIPQIQVTPPSPEPGAKKPSQQPVGVEMKEDIQTTQGLRRAETYLHATAGRLFANARPLSQSTSNIVFKLNEDNEPASTIRRDSPIRKPVKRSKSDTSLKNVLLSASVAQSSKHWVKVAPSASYTNPLNPEDIHRAMDKKSLGQLATNVLHPMVTRLYECASAPLPGDTEEAREQQDNQKRFNIVRQMGVMGSMFNKHIPCELKHRKIGGGYLDFNPKTPFECIAHNIRTILMSPSSLPGRFIGVGTIKQDNQKIDFGAGDDLQASSMIVDQVADLLVNILKIAKSDDQYADKKVLIDQFRSLIKNFQACRTQGLASQECCRQMLSILQKILQYVPMIENASEVELSRLSLIERTLLAASKVPAEAEVQKALLDLVSQTFSQIQQGSCVDENLKRFEQLAEEVFLISSDSKDEIASLKQKSKQTIETMKSNYKSLQEQTYTEVSTPLNKKDWKKTVKDSLKELDKAIKAEEKAAGEKLINSETQAKEKEEQQRAEWKDKFIAYTRQININH</sequence>
<evidence type="ECO:0000256" key="1">
    <source>
        <dbReference type="SAM" id="Coils"/>
    </source>
</evidence>
<evidence type="ECO:0000313" key="3">
    <source>
        <dbReference type="EMBL" id="MET4759137.1"/>
    </source>
</evidence>
<dbReference type="RefSeq" id="WP_354009155.1">
    <property type="nucleotide sequence ID" value="NZ_JBEWTA010000001.1"/>
</dbReference>
<organism evidence="3 4">
    <name type="scientific">Endozoicomonas lisbonensis</name>
    <dbReference type="NCBI Taxonomy" id="3120522"/>
    <lineage>
        <taxon>Bacteria</taxon>
        <taxon>Pseudomonadati</taxon>
        <taxon>Pseudomonadota</taxon>
        <taxon>Gammaproteobacteria</taxon>
        <taxon>Oceanospirillales</taxon>
        <taxon>Endozoicomonadaceae</taxon>
        <taxon>Endozoicomonas</taxon>
    </lineage>
</organism>
<feature type="region of interest" description="Disordered" evidence="2">
    <location>
        <begin position="1"/>
        <end position="33"/>
    </location>
</feature>